<evidence type="ECO:0000256" key="2">
    <source>
        <dbReference type="SAM" id="MobiDB-lite"/>
    </source>
</evidence>
<dbReference type="AlphaFoldDB" id="A0A1G6SN87"/>
<reference evidence="3 4" key="1">
    <citation type="submission" date="2016-10" db="EMBL/GenBank/DDBJ databases">
        <authorList>
            <person name="Varghese N."/>
            <person name="Submissions S."/>
        </authorList>
    </citation>
    <scope>NUCLEOTIDE SEQUENCE [LARGE SCALE GENOMIC DNA]</scope>
    <source>
        <strain evidence="3 4">CDM_1</strain>
    </source>
</reference>
<keyword evidence="1" id="KW-0175">Coiled coil</keyword>
<organism evidence="3 4">
    <name type="scientific">Natrinema hispanicum</name>
    <dbReference type="NCBI Taxonomy" id="392421"/>
    <lineage>
        <taxon>Archaea</taxon>
        <taxon>Methanobacteriati</taxon>
        <taxon>Methanobacteriota</taxon>
        <taxon>Stenosarchaea group</taxon>
        <taxon>Halobacteria</taxon>
        <taxon>Halobacteriales</taxon>
        <taxon>Natrialbaceae</taxon>
        <taxon>Natrinema</taxon>
    </lineage>
</organism>
<dbReference type="RefSeq" id="WP_149782363.1">
    <property type="nucleotide sequence ID" value="NZ_FMZP01000014.1"/>
</dbReference>
<feature type="coiled-coil region" evidence="1">
    <location>
        <begin position="59"/>
        <end position="86"/>
    </location>
</feature>
<dbReference type="EMBL" id="FMZP01000014">
    <property type="protein sequence ID" value="SDD17697.1"/>
    <property type="molecule type" value="Genomic_DNA"/>
</dbReference>
<sequence>MADDKSHVGLRIPTYQKERWEQAQKASDHDSMSSWLKYVVESHLAGNNTPQTGVNDEGVDQILDKLAGLSNDMSNLEQTVNEVSEEQSGAGYDFDRVLLELLPTVPDSATAPAGEDGTEETVTQPDEGGPHPEEWAVTPNGLAARIGGDKEAVSDRLRHLSKTVTEVGLIEYDGTVHYYKESDY</sequence>
<accession>A0A1G6SN87</accession>
<evidence type="ECO:0000256" key="1">
    <source>
        <dbReference type="SAM" id="Coils"/>
    </source>
</evidence>
<proteinExistence type="predicted"/>
<protein>
    <submittedName>
        <fullName evidence="3">Uncharacterized protein</fullName>
    </submittedName>
</protein>
<evidence type="ECO:0000313" key="4">
    <source>
        <dbReference type="Proteomes" id="UP000324021"/>
    </source>
</evidence>
<name>A0A1G6SN87_9EURY</name>
<evidence type="ECO:0000313" key="3">
    <source>
        <dbReference type="EMBL" id="SDD17697.1"/>
    </source>
</evidence>
<feature type="region of interest" description="Disordered" evidence="2">
    <location>
        <begin position="106"/>
        <end position="132"/>
    </location>
</feature>
<dbReference type="Proteomes" id="UP000324021">
    <property type="component" value="Unassembled WGS sequence"/>
</dbReference>
<gene>
    <name evidence="3" type="ORF">SAMN05192552_101470</name>
</gene>